<reference evidence="2" key="1">
    <citation type="journal article" date="2011" name="PLoS Genet.">
        <title>Genomic analysis of the necrotrophic fungal pathogens Sclerotinia sclerotiorum and Botrytis cinerea.</title>
        <authorList>
            <person name="Amselem J."/>
            <person name="Cuomo C.A."/>
            <person name="van Kan J.A."/>
            <person name="Viaud M."/>
            <person name="Benito E.P."/>
            <person name="Couloux A."/>
            <person name="Coutinho P.M."/>
            <person name="de Vries R.P."/>
            <person name="Dyer P.S."/>
            <person name="Fillinger S."/>
            <person name="Fournier E."/>
            <person name="Gout L."/>
            <person name="Hahn M."/>
            <person name="Kohn L."/>
            <person name="Lapalu N."/>
            <person name="Plummer K.M."/>
            <person name="Pradier J.M."/>
            <person name="Quevillon E."/>
            <person name="Sharon A."/>
            <person name="Simon A."/>
            <person name="ten Have A."/>
            <person name="Tudzynski B."/>
            <person name="Tudzynski P."/>
            <person name="Wincker P."/>
            <person name="Andrew M."/>
            <person name="Anthouard V."/>
            <person name="Beever R.E."/>
            <person name="Beffa R."/>
            <person name="Benoit I."/>
            <person name="Bouzid O."/>
            <person name="Brault B."/>
            <person name="Chen Z."/>
            <person name="Choquer M."/>
            <person name="Collemare J."/>
            <person name="Cotton P."/>
            <person name="Danchin E.G."/>
            <person name="Da Silva C."/>
            <person name="Gautier A."/>
            <person name="Giraud C."/>
            <person name="Giraud T."/>
            <person name="Gonzalez C."/>
            <person name="Grossetete S."/>
            <person name="Guldener U."/>
            <person name="Henrissat B."/>
            <person name="Howlett B.J."/>
            <person name="Kodira C."/>
            <person name="Kretschmer M."/>
            <person name="Lappartient A."/>
            <person name="Leroch M."/>
            <person name="Levis C."/>
            <person name="Mauceli E."/>
            <person name="Neuveglise C."/>
            <person name="Oeser B."/>
            <person name="Pearson M."/>
            <person name="Poulain J."/>
            <person name="Poussereau N."/>
            <person name="Quesneville H."/>
            <person name="Rascle C."/>
            <person name="Schumacher J."/>
            <person name="Segurens B."/>
            <person name="Sexton A."/>
            <person name="Silva E."/>
            <person name="Sirven C."/>
            <person name="Soanes D.M."/>
            <person name="Talbot N.J."/>
            <person name="Templeton M."/>
            <person name="Yandava C."/>
            <person name="Yarden O."/>
            <person name="Zeng Q."/>
            <person name="Rollins J.A."/>
            <person name="Lebrun M.H."/>
            <person name="Dickman M."/>
        </authorList>
    </citation>
    <scope>NUCLEOTIDE SEQUENCE [LARGE SCALE GENOMIC DNA]</scope>
    <source>
        <strain evidence="2">T4</strain>
    </source>
</reference>
<dbReference type="AlphaFoldDB" id="G2YBM9"/>
<dbReference type="Proteomes" id="UP000008177">
    <property type="component" value="Unplaced contigs"/>
</dbReference>
<dbReference type="EMBL" id="FQ790313">
    <property type="protein sequence ID" value="CCD34620.1"/>
    <property type="molecule type" value="Genomic_DNA"/>
</dbReference>
<proteinExistence type="predicted"/>
<dbReference type="HOGENOM" id="CLU_2812049_0_0_1"/>
<gene>
    <name evidence="1" type="ORF">BofuT4_uP100240.1</name>
</gene>
<protein>
    <submittedName>
        <fullName evidence="1">Uncharacterized protein</fullName>
    </submittedName>
</protein>
<sequence>MLNTWACKVSFLEARERLGTCKVIGSKGVLTSKPFSEKIHYPGGRQEIGHVGDTRFLQDLFASNPIV</sequence>
<organism evidence="1 2">
    <name type="scientific">Botryotinia fuckeliana (strain T4)</name>
    <name type="common">Noble rot fungus</name>
    <name type="synonym">Botrytis cinerea</name>
    <dbReference type="NCBI Taxonomy" id="999810"/>
    <lineage>
        <taxon>Eukaryota</taxon>
        <taxon>Fungi</taxon>
        <taxon>Dikarya</taxon>
        <taxon>Ascomycota</taxon>
        <taxon>Pezizomycotina</taxon>
        <taxon>Leotiomycetes</taxon>
        <taxon>Helotiales</taxon>
        <taxon>Sclerotiniaceae</taxon>
        <taxon>Botrytis</taxon>
    </lineage>
</organism>
<dbReference type="InParanoid" id="G2YBM9"/>
<accession>G2YBM9</accession>
<name>G2YBM9_BOTF4</name>
<evidence type="ECO:0000313" key="2">
    <source>
        <dbReference type="Proteomes" id="UP000008177"/>
    </source>
</evidence>
<evidence type="ECO:0000313" key="1">
    <source>
        <dbReference type="EMBL" id="CCD34620.1"/>
    </source>
</evidence>